<protein>
    <submittedName>
        <fullName evidence="1">Uncharacterized protein</fullName>
    </submittedName>
</protein>
<dbReference type="Pfam" id="PF21274">
    <property type="entry name" value="Rng_hyd_C"/>
    <property type="match status" value="1"/>
</dbReference>
<accession>A0A4Q0T231</accession>
<dbReference type="Proteomes" id="UP000289437">
    <property type="component" value="Unassembled WGS sequence"/>
</dbReference>
<organism evidence="1 2">
    <name type="scientific">Granulicella sibirica</name>
    <dbReference type="NCBI Taxonomy" id="2479048"/>
    <lineage>
        <taxon>Bacteria</taxon>
        <taxon>Pseudomonadati</taxon>
        <taxon>Acidobacteriota</taxon>
        <taxon>Terriglobia</taxon>
        <taxon>Terriglobales</taxon>
        <taxon>Acidobacteriaceae</taxon>
        <taxon>Granulicella</taxon>
    </lineage>
</organism>
<gene>
    <name evidence="1" type="ORF">GRAN_0557</name>
</gene>
<evidence type="ECO:0000313" key="2">
    <source>
        <dbReference type="Proteomes" id="UP000289437"/>
    </source>
</evidence>
<dbReference type="AlphaFoldDB" id="A0A4Q0T231"/>
<dbReference type="EMBL" id="RDSM01000001">
    <property type="protein sequence ID" value="RXH57247.1"/>
    <property type="molecule type" value="Genomic_DNA"/>
</dbReference>
<reference evidence="1 2" key="1">
    <citation type="submission" date="2018-11" db="EMBL/GenBank/DDBJ databases">
        <authorList>
            <person name="Mardanov A.V."/>
            <person name="Ravin N.V."/>
            <person name="Dedysh S.N."/>
        </authorList>
    </citation>
    <scope>NUCLEOTIDE SEQUENCE [LARGE SCALE GENOMIC DNA]</scope>
    <source>
        <strain evidence="1 2">AF10</strain>
    </source>
</reference>
<dbReference type="SUPFAM" id="SSF52833">
    <property type="entry name" value="Thioredoxin-like"/>
    <property type="match status" value="1"/>
</dbReference>
<dbReference type="Gene3D" id="3.40.30.120">
    <property type="match status" value="1"/>
</dbReference>
<reference evidence="2" key="2">
    <citation type="submission" date="2019-02" db="EMBL/GenBank/DDBJ databases">
        <title>Granulicella sibirica sp. nov., a psychrotolerant acidobacterium isolated from an organic soil layer in forested tundra, West Siberia.</title>
        <authorList>
            <person name="Oshkin I.Y."/>
            <person name="Kulichevskaya I.S."/>
            <person name="Rijpstra W.I.C."/>
            <person name="Sinninghe Damste J.S."/>
            <person name="Rakitin A.L."/>
            <person name="Ravin N.V."/>
            <person name="Dedysh S.N."/>
        </authorList>
    </citation>
    <scope>NUCLEOTIDE SEQUENCE [LARGE SCALE GENOMIC DNA]</scope>
    <source>
        <strain evidence="2">AF10</strain>
    </source>
</reference>
<evidence type="ECO:0000313" key="1">
    <source>
        <dbReference type="EMBL" id="RXH57247.1"/>
    </source>
</evidence>
<comment type="caution">
    <text evidence="1">The sequence shown here is derived from an EMBL/GenBank/DDBJ whole genome shotgun (WGS) entry which is preliminary data.</text>
</comment>
<proteinExistence type="predicted"/>
<keyword evidence="2" id="KW-1185">Reference proteome</keyword>
<sequence length="218" mass="23511">MFVLAAAVIKDVLTRTEGLTDTIGSESSLFRSVFSHLAPWIVSKDVVQENSTERMSQLSLNYRDSPLSASSFAPGGLHAGDRVPDILVQRIGGEGSTSTEQAAQSLFQLLSPDRFTLLFTRRTNPTNAEAAHEDAQATLAPWKNLLQASSIMPMEGSQAVFDKVFGADPSLTLVRPDGYAAFIGAGTSLEALAQYLGKWFPTKEAEPEPEPEKEASHA</sequence>
<dbReference type="InterPro" id="IPR036249">
    <property type="entry name" value="Thioredoxin-like_sf"/>
</dbReference>
<name>A0A4Q0T231_9BACT</name>